<evidence type="ECO:0000256" key="2">
    <source>
        <dbReference type="SAM" id="Phobius"/>
    </source>
</evidence>
<protein>
    <submittedName>
        <fullName evidence="3">Uncharacterized protein</fullName>
    </submittedName>
</protein>
<keyword evidence="4" id="KW-1185">Reference proteome</keyword>
<keyword evidence="2" id="KW-1133">Transmembrane helix</keyword>
<feature type="compositionally biased region" description="Basic and acidic residues" evidence="1">
    <location>
        <begin position="7"/>
        <end position="19"/>
    </location>
</feature>
<gene>
    <name evidence="3" type="ORF">SAY87_020775</name>
</gene>
<comment type="caution">
    <text evidence="3">The sequence shown here is derived from an EMBL/GenBank/DDBJ whole genome shotgun (WGS) entry which is preliminary data.</text>
</comment>
<evidence type="ECO:0000313" key="4">
    <source>
        <dbReference type="Proteomes" id="UP001345219"/>
    </source>
</evidence>
<name>A0AAN7JQN1_9MYRT</name>
<organism evidence="3 4">
    <name type="scientific">Trapa incisa</name>
    <dbReference type="NCBI Taxonomy" id="236973"/>
    <lineage>
        <taxon>Eukaryota</taxon>
        <taxon>Viridiplantae</taxon>
        <taxon>Streptophyta</taxon>
        <taxon>Embryophyta</taxon>
        <taxon>Tracheophyta</taxon>
        <taxon>Spermatophyta</taxon>
        <taxon>Magnoliopsida</taxon>
        <taxon>eudicotyledons</taxon>
        <taxon>Gunneridae</taxon>
        <taxon>Pentapetalae</taxon>
        <taxon>rosids</taxon>
        <taxon>malvids</taxon>
        <taxon>Myrtales</taxon>
        <taxon>Lythraceae</taxon>
        <taxon>Trapa</taxon>
    </lineage>
</organism>
<dbReference type="AlphaFoldDB" id="A0AAN7JQN1"/>
<reference evidence="3 4" key="1">
    <citation type="journal article" date="2023" name="Hortic Res">
        <title>Pangenome of water caltrop reveals structural variations and asymmetric subgenome divergence after allopolyploidization.</title>
        <authorList>
            <person name="Zhang X."/>
            <person name="Chen Y."/>
            <person name="Wang L."/>
            <person name="Yuan Y."/>
            <person name="Fang M."/>
            <person name="Shi L."/>
            <person name="Lu R."/>
            <person name="Comes H.P."/>
            <person name="Ma Y."/>
            <person name="Chen Y."/>
            <person name="Huang G."/>
            <person name="Zhou Y."/>
            <person name="Zheng Z."/>
            <person name="Qiu Y."/>
        </authorList>
    </citation>
    <scope>NUCLEOTIDE SEQUENCE [LARGE SCALE GENOMIC DNA]</scope>
    <source>
        <tissue evidence="3">Roots</tissue>
    </source>
</reference>
<dbReference type="EMBL" id="JAXIOK010000016">
    <property type="protein sequence ID" value="KAK4751977.1"/>
    <property type="molecule type" value="Genomic_DNA"/>
</dbReference>
<feature type="region of interest" description="Disordered" evidence="1">
    <location>
        <begin position="1"/>
        <end position="34"/>
    </location>
</feature>
<keyword evidence="2" id="KW-0812">Transmembrane</keyword>
<dbReference type="Proteomes" id="UP001345219">
    <property type="component" value="Chromosome 16"/>
</dbReference>
<evidence type="ECO:0000313" key="3">
    <source>
        <dbReference type="EMBL" id="KAK4751977.1"/>
    </source>
</evidence>
<evidence type="ECO:0000256" key="1">
    <source>
        <dbReference type="SAM" id="MobiDB-lite"/>
    </source>
</evidence>
<feature type="transmembrane region" description="Helical" evidence="2">
    <location>
        <begin position="85"/>
        <end position="105"/>
    </location>
</feature>
<accession>A0AAN7JQN1</accession>
<sequence length="162" mass="17564">MDGTARQGRDGRTRTDSTRNRHRKASIGDNEVASGEAASSFLSVLSPSQAYSIPVLSDARKRENRGIGTFLSRKAQSMQAMQDVVSIYALTSIDSSIFMMMHLIVEHMNMLQRIVAGPVNTVPCMLLLGLHVENCLHPKGAICCVGDATSDSVFYSLSLSLS</sequence>
<proteinExistence type="predicted"/>
<keyword evidence="2" id="KW-0472">Membrane</keyword>